<dbReference type="AlphaFoldDB" id="B8X8Z4"/>
<accession>B8X8Z4</accession>
<keyword evidence="1" id="KW-0614">Plasmid</keyword>
<reference evidence="1" key="1">
    <citation type="journal article" date="2009" name="Proc. Natl. Acad. Sci. U.S.A.">
        <title>The phage abortive infection system, ToxIN, functions as a protein-RNA toxin-antitoxin pair.</title>
        <authorList>
            <person name="Fineran P.C."/>
            <person name="Blower T.R."/>
            <person name="Foulds I.J."/>
            <person name="Humphreys D.P."/>
            <person name="Lilley K.S."/>
            <person name="Salmond G.P."/>
        </authorList>
    </citation>
    <scope>NUCLEOTIDE SEQUENCE</scope>
    <source>
        <strain evidence="1">SCRI1039</strain>
        <plasmid evidence="1">pECA1039</plasmid>
    </source>
</reference>
<evidence type="ECO:0000313" key="1">
    <source>
        <dbReference type="EMBL" id="ACK87015.1"/>
    </source>
</evidence>
<geneLocation type="plasmid" evidence="1">
    <name>pECA1039</name>
</geneLocation>
<proteinExistence type="predicted"/>
<sequence>MTATNNMLNGAEAKIAAQAEQQHAQYNI</sequence>
<name>B8X8Z4_PECAT</name>
<protein>
    <submittedName>
        <fullName evidence="1">Uncharacterized protein</fullName>
    </submittedName>
</protein>
<dbReference type="EMBL" id="FJ176937">
    <property type="protein sequence ID" value="ACK87015.1"/>
    <property type="molecule type" value="Genomic_DNA"/>
</dbReference>
<organism evidence="1">
    <name type="scientific">Pectobacterium atrosepticum</name>
    <name type="common">Erwinia carotovora subsp. atroseptica</name>
    <dbReference type="NCBI Taxonomy" id="29471"/>
    <lineage>
        <taxon>Bacteria</taxon>
        <taxon>Pseudomonadati</taxon>
        <taxon>Pseudomonadota</taxon>
        <taxon>Gammaproteobacteria</taxon>
        <taxon>Enterobacterales</taxon>
        <taxon>Pectobacteriaceae</taxon>
        <taxon>Pectobacterium</taxon>
    </lineage>
</organism>